<reference evidence="2 4" key="5">
    <citation type="journal article" date="2002" name="Genome Biol.">
        <title>Heterochromatic sequences in a Drosophila whole-genome shotgun assembly.</title>
        <authorList>
            <person name="Hoskins R.A."/>
            <person name="Smith C.D."/>
            <person name="Carlson J.W."/>
            <person name="Carvalho A.B."/>
            <person name="Halpern A."/>
            <person name="Kaminker J.S."/>
            <person name="Kennedy C."/>
            <person name="Mungall C.J."/>
            <person name="Sullivan B.A."/>
            <person name="Sutton G.G."/>
            <person name="Yasuhara J.C."/>
            <person name="Wakimoto B.T."/>
            <person name="Myers E.W."/>
            <person name="Celniker S.E."/>
            <person name="Rubin G.M."/>
            <person name="Karpen G.H."/>
        </authorList>
    </citation>
    <scope>NUCLEOTIDE SEQUENCE [LARGE SCALE GENOMIC DNA]</scope>
    <source>
        <strain evidence="4">Berkeley</strain>
    </source>
</reference>
<dbReference type="OMA" id="MTKIWDE"/>
<dbReference type="Gene3D" id="2.60.120.10">
    <property type="entry name" value="Jelly Rolls"/>
    <property type="match status" value="1"/>
</dbReference>
<reference evidence="2 4" key="7">
    <citation type="journal article" date="2007" name="Science">
        <title>The Release 5.1 annotation of Drosophila melanogaster heterochromatin.</title>
        <authorList>
            <person name="Smith C.D."/>
            <person name="Shu S."/>
            <person name="Mungall C.J."/>
            <person name="Karpen G.H."/>
        </authorList>
    </citation>
    <scope>NUCLEOTIDE SEQUENCE [LARGE SCALE GENOMIC DNA]</scope>
    <source>
        <strain evidence="4">Berkeley</strain>
    </source>
</reference>
<dbReference type="CDD" id="cd00038">
    <property type="entry name" value="CAP_ED"/>
    <property type="match status" value="1"/>
</dbReference>
<reference evidence="2 4" key="9">
    <citation type="journal article" date="2015" name="G3 (Bethesda)">
        <title>Gene Model Annotations for Drosophila melanogaster: Impact of High-Throughput Data.</title>
        <authorList>
            <consortium name="FlyBase Consortium"/>
            <person name="Matthews B.B."/>
            <person name="Dos Santos G."/>
            <person name="Crosby M.A."/>
            <person name="Emmert D.B."/>
            <person name="St Pierre S.E."/>
            <person name="Gramates L.S."/>
            <person name="Zhou P."/>
            <person name="Schroeder A.J."/>
            <person name="Falls K."/>
            <person name="Strelets V."/>
            <person name="Russo S.M."/>
            <person name="Gelbart W.M."/>
            <person name="null"/>
        </authorList>
    </citation>
    <scope>NUCLEOTIDE SEQUENCE [LARGE SCALE GENOMIC DNA]</scope>
    <source>
        <strain evidence="4">Berkeley</strain>
    </source>
</reference>
<dbReference type="SMR" id="A0A0B4KGS5"/>
<reference evidence="2 4" key="10">
    <citation type="journal article" date="2015" name="G3 (Bethesda)">
        <title>Gene Model Annotations for Drosophila melanogaster: The Rule-Benders.</title>
        <authorList>
            <consortium name="FlyBase Consortium"/>
            <person name="Crosby M.A."/>
            <person name="Gramates L.S."/>
            <person name="Dos Santos G."/>
            <person name="Matthews B.B."/>
            <person name="St Pierre S.E."/>
            <person name="Zhou P."/>
            <person name="Schroeder A.J."/>
            <person name="Falls K."/>
            <person name="Emmert D.B."/>
            <person name="Russo S.M."/>
            <person name="Gelbart W.M."/>
            <person name="null"/>
        </authorList>
    </citation>
    <scope>NUCLEOTIDE SEQUENCE [LARGE SCALE GENOMIC DNA]</scope>
    <source>
        <strain evidence="4">Berkeley</strain>
    </source>
</reference>
<proteinExistence type="predicted"/>
<reference evidence="2 4" key="3">
    <citation type="journal article" date="2002" name="Genome Biol.">
        <title>Annotation of the Drosophila melanogaster euchromatic genome: a systematic review.</title>
        <authorList>
            <person name="Misra S."/>
            <person name="Crosby M.A."/>
            <person name="Mungall C.J."/>
            <person name="Matthews B.B."/>
            <person name="Campbell K.S."/>
            <person name="Hradecky P."/>
            <person name="Huang Y."/>
            <person name="Kaminker J.S."/>
            <person name="Millburn G.H."/>
            <person name="Prochnik S.E."/>
            <person name="Smith C.D."/>
            <person name="Tupy J.L."/>
            <person name="Whitfied E.J."/>
            <person name="Bayraktaroglu L."/>
            <person name="Berman B.P."/>
            <person name="Bettencourt B.R."/>
            <person name="Celniker S.E."/>
            <person name="de Grey A.D."/>
            <person name="Drysdale R.A."/>
            <person name="Harris N.L."/>
            <person name="Richter J."/>
            <person name="Russo S."/>
            <person name="Schroeder A.J."/>
            <person name="Shu S.Q."/>
            <person name="Stapleton M."/>
            <person name="Yamada C."/>
            <person name="Ashburner M."/>
            <person name="Gelbart W.M."/>
            <person name="Rubin G.M."/>
            <person name="Lewis S.E."/>
        </authorList>
    </citation>
    <scope>GENOME REANNOTATION</scope>
    <source>
        <strain evidence="4">Berkeley</strain>
    </source>
</reference>
<dbReference type="GeneID" id="41299"/>
<dbReference type="FlyBase" id="FBgn0037837">
    <property type="gene designation" value="CG14693"/>
</dbReference>
<dbReference type="InterPro" id="IPR014710">
    <property type="entry name" value="RmlC-like_jellyroll"/>
</dbReference>
<dbReference type="SUPFAM" id="SSF51206">
    <property type="entry name" value="cAMP-binding domain-like"/>
    <property type="match status" value="2"/>
</dbReference>
<dbReference type="Bgee" id="FBgn0037837">
    <property type="expression patterns" value="Expressed in mechanosensory neuron of leg chordotonal organ in insect leg and 30 other cell types or tissues"/>
</dbReference>
<dbReference type="VEuPathDB" id="VectorBase:FBgn0037837"/>
<dbReference type="InterPro" id="IPR000595">
    <property type="entry name" value="cNMP-bd_dom"/>
</dbReference>
<dbReference type="DNASU" id="41299"/>
<keyword evidence="4" id="KW-1185">Reference proteome</keyword>
<protein>
    <submittedName>
        <fullName evidence="2">Uncharacterized protein, isoform E</fullName>
    </submittedName>
</protein>
<reference evidence="2 4" key="1">
    <citation type="journal article" date="2000" name="Science">
        <title>The genome sequence of Drosophila melanogaster.</title>
        <authorList>
            <person name="Adams M.D."/>
            <person name="Celniker S.E."/>
            <person name="Holt R.A."/>
            <person name="Evans C.A."/>
            <person name="Gocayne J.D."/>
            <person name="Amanatides P.G."/>
            <person name="Scherer S.E."/>
            <person name="Li P.W."/>
            <person name="Hoskins R.A."/>
            <person name="Galle R.F."/>
            <person name="George R.A."/>
            <person name="Lewis S.E."/>
            <person name="Richards S."/>
            <person name="Ashburner M."/>
            <person name="Henderson S.N."/>
            <person name="Sutton G.G."/>
            <person name="Wortman J.R."/>
            <person name="Yandell M.D."/>
            <person name="Zhang Q."/>
            <person name="Chen L.X."/>
            <person name="Brandon R.C."/>
            <person name="Rogers Y.H."/>
            <person name="Blazej R.G."/>
            <person name="Champe M."/>
            <person name="Pfeiffer B.D."/>
            <person name="Wan K.H."/>
            <person name="Doyle C."/>
            <person name="Baxter E.G."/>
            <person name="Helt G."/>
            <person name="Nelson C.R."/>
            <person name="Gabor G.L."/>
            <person name="Abril J.F."/>
            <person name="Agbayani A."/>
            <person name="An H.J."/>
            <person name="Andrews-Pfannkoch C."/>
            <person name="Baldwin D."/>
            <person name="Ballew R.M."/>
            <person name="Basu A."/>
            <person name="Baxendale J."/>
            <person name="Bayraktaroglu L."/>
            <person name="Beasley E.M."/>
            <person name="Beeson K.Y."/>
            <person name="Benos P.V."/>
            <person name="Berman B.P."/>
            <person name="Bhandari D."/>
            <person name="Bolshakov S."/>
            <person name="Borkova D."/>
            <person name="Botchan M.R."/>
            <person name="Bouck J."/>
            <person name="Brokstein P."/>
            <person name="Brottier P."/>
            <person name="Burtis K.C."/>
            <person name="Busam D.A."/>
            <person name="Butler H."/>
            <person name="Cadieu E."/>
            <person name="Center A."/>
            <person name="Chandra I."/>
            <person name="Cherry J.M."/>
            <person name="Cawley S."/>
            <person name="Dahlke C."/>
            <person name="Davenport L.B."/>
            <person name="Davies P."/>
            <person name="de Pablos B."/>
            <person name="Delcher A."/>
            <person name="Deng Z."/>
            <person name="Mays A.D."/>
            <person name="Dew I."/>
            <person name="Dietz S.M."/>
            <person name="Dodson K."/>
            <person name="Doup L.E."/>
            <person name="Downes M."/>
            <person name="Dugan-Rocha S."/>
            <person name="Dunkov B.C."/>
            <person name="Dunn P."/>
            <person name="Durbin K.J."/>
            <person name="Evangelista C.C."/>
            <person name="Ferraz C."/>
            <person name="Ferriera S."/>
            <person name="Fleischmann W."/>
            <person name="Fosler C."/>
            <person name="Gabrielian A.E."/>
            <person name="Garg N.S."/>
            <person name="Gelbart W.M."/>
            <person name="Glasser K."/>
            <person name="Glodek A."/>
            <person name="Gong F."/>
            <person name="Gorrell J.H."/>
            <person name="Gu Z."/>
            <person name="Guan P."/>
            <person name="Harris M."/>
            <person name="Harris N.L."/>
            <person name="Harvey D."/>
            <person name="Heiman T.J."/>
            <person name="Hernandez J.R."/>
            <person name="Houck J."/>
            <person name="Hostin D."/>
            <person name="Houston K.A."/>
            <person name="Howland T.J."/>
            <person name="Wei M.H."/>
            <person name="Ibegwam C."/>
            <person name="Jalali M."/>
            <person name="Kalush F."/>
            <person name="Karpen G.H."/>
            <person name="Ke Z."/>
            <person name="Kennison J.A."/>
            <person name="Ketchum K.A."/>
            <person name="Kimmel B.E."/>
            <person name="Kodira C.D."/>
            <person name="Kraft C."/>
            <person name="Kravitz S."/>
            <person name="Kulp D."/>
            <person name="Lai Z."/>
            <person name="Lasko P."/>
            <person name="Lei Y."/>
            <person name="Levitsky A.A."/>
            <person name="Li J."/>
            <person name="Li Z."/>
            <person name="Liang Y."/>
            <person name="Lin X."/>
            <person name="Liu X."/>
            <person name="Mattei B."/>
            <person name="McIntosh T.C."/>
            <person name="McLeod M.P."/>
            <person name="McPherson D."/>
            <person name="Merkulov G."/>
            <person name="Milshina N.V."/>
            <person name="Mobarry C."/>
            <person name="Morris J."/>
            <person name="Moshrefi A."/>
            <person name="Mount S.M."/>
            <person name="Moy M."/>
            <person name="Murphy B."/>
            <person name="Murphy L."/>
            <person name="Muzny D.M."/>
            <person name="Nelson D.L."/>
            <person name="Nelson D.R."/>
            <person name="Nelson K.A."/>
            <person name="Nixon K."/>
            <person name="Nusskern D.R."/>
            <person name="Pacleb J.M."/>
            <person name="Palazzolo M."/>
            <person name="Pittman G.S."/>
            <person name="Pan S."/>
            <person name="Pollard J."/>
            <person name="Puri V."/>
            <person name="Reese M.G."/>
            <person name="Reinert K."/>
            <person name="Remington K."/>
            <person name="Saunders R.D."/>
            <person name="Scheeler F."/>
            <person name="Shen H."/>
            <person name="Shue B.C."/>
            <person name="Siden-Kiamos I."/>
            <person name="Simpson M."/>
            <person name="Skupski M.P."/>
            <person name="Smith T."/>
            <person name="Spier E."/>
            <person name="Spradling A.C."/>
            <person name="Stapleton M."/>
            <person name="Strong R."/>
            <person name="Sun E."/>
            <person name="Svirskas R."/>
            <person name="Tector C."/>
            <person name="Turner R."/>
            <person name="Venter E."/>
            <person name="Wang A.H."/>
            <person name="Wang X."/>
            <person name="Wang Z.Y."/>
            <person name="Wassarman D.A."/>
            <person name="Weinstock G.M."/>
            <person name="Weissenbach J."/>
            <person name="Williams S.M."/>
            <person name="WoodageT"/>
            <person name="Worley K.C."/>
            <person name="Wu D."/>
            <person name="Yang S."/>
            <person name="Yao Q.A."/>
            <person name="Ye J."/>
            <person name="Yeh R.F."/>
            <person name="Zaveri J.S."/>
            <person name="Zhan M."/>
            <person name="Zhang G."/>
            <person name="Zhao Q."/>
            <person name="Zheng L."/>
            <person name="Zheng X.H."/>
            <person name="Zhong F.N."/>
            <person name="Zhong W."/>
            <person name="Zhou X."/>
            <person name="Zhu S."/>
            <person name="Zhu X."/>
            <person name="Smith H.O."/>
            <person name="Gibbs R.A."/>
            <person name="Myers E.W."/>
            <person name="Rubin G.M."/>
            <person name="Venter J.C."/>
        </authorList>
    </citation>
    <scope>NUCLEOTIDE SEQUENCE [LARGE SCALE GENOMIC DNA]</scope>
    <source>
        <strain evidence="4">Berkeley</strain>
    </source>
</reference>
<dbReference type="PANTHER" id="PTHR23011:SF41">
    <property type="entry name" value="CYCLIC NUCLEOTIDE-BINDING DOMAIN-CONTAINING PROTEIN"/>
    <property type="match status" value="1"/>
</dbReference>
<accession>A0A0B4KGS5</accession>
<dbReference type="RefSeq" id="NP_001262467.1">
    <property type="nucleotide sequence ID" value="NM_001275538.1"/>
</dbReference>
<dbReference type="Pfam" id="PF00027">
    <property type="entry name" value="cNMP_binding"/>
    <property type="match status" value="1"/>
</dbReference>
<reference evidence="2 4" key="4">
    <citation type="journal article" date="2002" name="Genome Biol.">
        <title>The transposable elements of the Drosophila melanogaster euchromatin: a genomics perspective.</title>
        <authorList>
            <person name="Kaminker J.S."/>
            <person name="Bergman C.M."/>
            <person name="Kronmiller B."/>
            <person name="Carlson J."/>
            <person name="Svirskas R."/>
            <person name="Patel S."/>
            <person name="Frise E."/>
            <person name="Wheeler D.A."/>
            <person name="Lewis S.E."/>
            <person name="Rubin G.M."/>
            <person name="Ashburner M."/>
            <person name="Celniker S.E."/>
        </authorList>
    </citation>
    <scope>NUCLEOTIDE SEQUENCE [LARGE SCALE GENOMIC DNA]</scope>
    <source>
        <strain evidence="4">Berkeley</strain>
    </source>
</reference>
<reference evidence="2 4" key="2">
    <citation type="journal article" date="2002" name="Genome Biol.">
        <title>Finishing a whole-genome shotgun: release 3 of the Drosophila melanogaster euchromatic genome sequence.</title>
        <authorList>
            <person name="Celniker S.E."/>
            <person name="Wheeler D.A."/>
            <person name="Kronmiller B."/>
            <person name="Carlson J.W."/>
            <person name="Halpern A."/>
            <person name="Patel S."/>
            <person name="Adams M."/>
            <person name="Champe M."/>
            <person name="Dugan S.P."/>
            <person name="Frise E."/>
            <person name="Hodgson A."/>
            <person name="George R.A."/>
            <person name="Hoskins R.A."/>
            <person name="Laverty T."/>
            <person name="Muzny D.M."/>
            <person name="Nelson C.R."/>
            <person name="Pacleb J.M."/>
            <person name="Park S."/>
            <person name="Pfeiffer B.D."/>
            <person name="Richards S."/>
            <person name="Sodergren E.J."/>
            <person name="Svirskas R."/>
            <person name="Tabor P.E."/>
            <person name="Wan K."/>
            <person name="Stapleton M."/>
            <person name="Sutton G.G."/>
            <person name="Venter C."/>
            <person name="Weinstock G."/>
            <person name="Scherer S.E."/>
            <person name="Myers E.W."/>
            <person name="Gibbs R.A."/>
            <person name="Rubin G.M."/>
        </authorList>
    </citation>
    <scope>NUCLEOTIDE SEQUENCE [LARGE SCALE GENOMIC DNA]</scope>
    <source>
        <strain evidence="4">Berkeley</strain>
    </source>
</reference>
<dbReference type="InterPro" id="IPR018490">
    <property type="entry name" value="cNMP-bd_dom_sf"/>
</dbReference>
<organism evidence="2 4">
    <name type="scientific">Drosophila melanogaster</name>
    <name type="common">Fruit fly</name>
    <dbReference type="NCBI Taxonomy" id="7227"/>
    <lineage>
        <taxon>Eukaryota</taxon>
        <taxon>Metazoa</taxon>
        <taxon>Ecdysozoa</taxon>
        <taxon>Arthropoda</taxon>
        <taxon>Hexapoda</taxon>
        <taxon>Insecta</taxon>
        <taxon>Pterygota</taxon>
        <taxon>Neoptera</taxon>
        <taxon>Endopterygota</taxon>
        <taxon>Diptera</taxon>
        <taxon>Brachycera</taxon>
        <taxon>Muscomorpha</taxon>
        <taxon>Ephydroidea</taxon>
        <taxon>Drosophilidae</taxon>
        <taxon>Drosophila</taxon>
        <taxon>Sophophora</taxon>
    </lineage>
</organism>
<evidence type="ECO:0000313" key="3">
    <source>
        <dbReference type="FlyBase" id="FBgn0037837"/>
    </source>
</evidence>
<dbReference type="OrthoDB" id="166212at2759"/>
<dbReference type="Proteomes" id="UP000000803">
    <property type="component" value="Chromosome 3R"/>
</dbReference>
<name>A0A0B4KGS5_DROME</name>
<dbReference type="SMART" id="SM00100">
    <property type="entry name" value="cNMP"/>
    <property type="match status" value="1"/>
</dbReference>
<reference evidence="2 4" key="8">
    <citation type="journal article" date="2007" name="Science">
        <title>Sequence finishing and mapping of Drosophila melanogaster heterochromatin.</title>
        <authorList>
            <person name="Hoskins R.A."/>
            <person name="Carlson J.W."/>
            <person name="Kennedy C."/>
            <person name="Acevedo D."/>
            <person name="Evans-Holm M."/>
            <person name="Frise E."/>
            <person name="Wan K.H."/>
            <person name="Park S."/>
            <person name="Mendez-Lago M."/>
            <person name="Rossi F."/>
            <person name="Villasante A."/>
            <person name="Dimitri P."/>
            <person name="Karpen G.H."/>
            <person name="Celniker S.E."/>
        </authorList>
    </citation>
    <scope>NUCLEOTIDE SEQUENCE [LARGE SCALE GENOMIC DNA]</scope>
    <source>
        <strain evidence="4">Berkeley</strain>
    </source>
</reference>
<feature type="domain" description="Cyclic nucleotide-binding" evidence="1">
    <location>
        <begin position="96"/>
        <end position="202"/>
    </location>
</feature>
<sequence>MQRRTKNTADTKRIQSLKALFKKVVRLMSLNDPWRENEDDPRITSNVMKNLSARVRTKSKSGFLTAADKSLIRTPHVIRTIPERMKLCKLFAKLTCLAGFSPKIRARLVPVVRLMPVDAGRIIIRQSDAPITVFFVLTGEVHMIKNEKNQKGEGVVMGFLGAGDMMGDVELLEGIKRTHTFRAATYCELLVLFDYDFAPILGAYMTKIWEEKKRALKALDYFDFLDDDQIVEACRYGRLKQFDPLDTIFCEDIGSMTNVHFVLSGECLILQCLNIKVTMKRGKKVYDLLPASEGDVSKMFRKAVRSTFSSQSTNEDQSKIDILDLVASTSSSSTGDAQKSALNRKMRKMDLRDIEKRCGMIKSPPQKSRFTWRRSIRKSTMSVFSHSENRLISEDVFEDFWEMYENESDIESYSSGSDYTDVEFKQSFRFGPALNNTAELDYDGSSIFSSSLSSFSSSSGSCTPTFESHFIDVGTITFGGIFGLGEKMENRVIMARSTVQCLILPRFFLLEKKQNPGNVWERRLLYVGVMVPSREALFAHYRKACDWKKFKNDLISETLKPSDNDITHIEDVPIICRIVESPEDLN</sequence>
<dbReference type="PROSITE" id="PS50042">
    <property type="entry name" value="CNMP_BINDING_3"/>
    <property type="match status" value="1"/>
</dbReference>
<reference evidence="2 4" key="11">
    <citation type="journal article" date="2015" name="Genome Res.">
        <title>The Release 6 reference sequence of the Drosophila melanogaster genome.</title>
        <authorList>
            <person name="Hoskins R.A."/>
            <person name="Carlson J.W."/>
            <person name="Wan K.H."/>
            <person name="Park S."/>
            <person name="Mendez I."/>
            <person name="Galle S.E."/>
            <person name="Booth B.W."/>
            <person name="Pfeiffer B.D."/>
            <person name="George R.A."/>
            <person name="Svirskas R."/>
            <person name="Krzywinski M."/>
            <person name="Schein J."/>
            <person name="Accardo M.C."/>
            <person name="Damia E."/>
            <person name="Messina G."/>
            <person name="Mendez-Lago M."/>
            <person name="de Pablos B."/>
            <person name="Demakova O.V."/>
            <person name="Andreyeva E.N."/>
            <person name="Boldyreva L.V."/>
            <person name="Marra M."/>
            <person name="Carvalho A.B."/>
            <person name="Dimitri P."/>
            <person name="Villasante A."/>
            <person name="Zhimulev I.F."/>
            <person name="Rubin G.M."/>
            <person name="Karpen G.H."/>
            <person name="Celniker S.E."/>
        </authorList>
    </citation>
    <scope>NUCLEOTIDE SEQUENCE [LARGE SCALE GENOMIC DNA]</scope>
    <source>
        <strain evidence="4">Berkeley</strain>
    </source>
</reference>
<gene>
    <name evidence="2" type="primary">Dmel\CG14693</name>
    <name evidence="2 3" type="ORF">CG14693</name>
    <name evidence="2" type="ORF">Dmel_CG14693</name>
</gene>
<dbReference type="EMBL" id="AE014297">
    <property type="protein sequence ID" value="AGB95849.1"/>
    <property type="molecule type" value="Genomic_DNA"/>
</dbReference>
<dbReference type="BioGRID-ORCS" id="41299">
    <property type="hits" value="0 hits in 1 CRISPR screen"/>
</dbReference>
<dbReference type="ExpressionAtlas" id="A0A0B4KGS5">
    <property type="expression patterns" value="baseline and differential"/>
</dbReference>
<evidence type="ECO:0000313" key="2">
    <source>
        <dbReference type="EMBL" id="AGB95849.1"/>
    </source>
</evidence>
<dbReference type="PANTHER" id="PTHR23011">
    <property type="entry name" value="CYCLIC NUCLEOTIDE-BINDING DOMAIN CONTAINING PROTEIN"/>
    <property type="match status" value="1"/>
</dbReference>
<reference evidence="2 4" key="6">
    <citation type="journal article" date="2005" name="PLoS Comput. Biol.">
        <title>Combined evidence annotation of transposable elements in genome sequences.</title>
        <authorList>
            <person name="Quesneville H."/>
            <person name="Bergman C.M."/>
            <person name="Andrieu O."/>
            <person name="Autard D."/>
            <person name="Nouaud D."/>
            <person name="Ashburner M."/>
            <person name="Anxolabehere D."/>
        </authorList>
    </citation>
    <scope>NUCLEOTIDE SEQUENCE [LARGE SCALE GENOMIC DNA]</scope>
    <source>
        <strain evidence="4">Berkeley</strain>
    </source>
</reference>
<dbReference type="InParanoid" id="A0A0B4KGS5"/>
<dbReference type="AGR" id="FB:FBgn0037837"/>
<evidence type="ECO:0000259" key="1">
    <source>
        <dbReference type="PROSITE" id="PS50042"/>
    </source>
</evidence>
<evidence type="ECO:0000313" key="4">
    <source>
        <dbReference type="Proteomes" id="UP000000803"/>
    </source>
</evidence>
<dbReference type="AlphaFoldDB" id="A0A0B4KGS5"/>